<organism evidence="2 3">
    <name type="scientific">Portibacter lacus</name>
    <dbReference type="NCBI Taxonomy" id="1099794"/>
    <lineage>
        <taxon>Bacteria</taxon>
        <taxon>Pseudomonadati</taxon>
        <taxon>Bacteroidota</taxon>
        <taxon>Saprospiria</taxon>
        <taxon>Saprospirales</taxon>
        <taxon>Haliscomenobacteraceae</taxon>
        <taxon>Portibacter</taxon>
    </lineage>
</organism>
<evidence type="ECO:0000313" key="2">
    <source>
        <dbReference type="EMBL" id="GLR19958.1"/>
    </source>
</evidence>
<accession>A0AA37ST40</accession>
<dbReference type="RefSeq" id="WP_235293484.1">
    <property type="nucleotide sequence ID" value="NZ_BSOH01000037.1"/>
</dbReference>
<name>A0AA37ST40_9BACT</name>
<dbReference type="PANTHER" id="PTHR23025:SF3">
    <property type="entry name" value="HORMONE-SENSITIVE LIPASE"/>
    <property type="match status" value="1"/>
</dbReference>
<dbReference type="GO" id="GO:0005829">
    <property type="term" value="C:cytosol"/>
    <property type="evidence" value="ECO:0007669"/>
    <property type="project" value="TreeGrafter"/>
</dbReference>
<sequence length="298" mass="33901">MKPSFTFYIILFVLKLKGLKKDFSSDPIDFEKIRKEDVHDPKGQFFKGENVRKFSLSETTITEVKQSGKSKKLLIFFHGGAFISGPAKHHWDIIKTIHKRSQYDIWMCDYPKAPEHNVLKVNANIDEVYRKALETFEGKDIVLIGDSAGGTLIATLTQRLIQNSIDLPRSIIMVSPVMDASFTNPEIDAIDQIDPILSKKGIISAKRMYAGEKVLKDPVISPLYGDFTGFPETILYMAGRDITYPDQKLAVEKFLNSDVQLEVFDSENMIHVWPFLPVMKEAKMALDTIINKLNSYFD</sequence>
<dbReference type="InterPro" id="IPR029058">
    <property type="entry name" value="AB_hydrolase_fold"/>
</dbReference>
<dbReference type="SUPFAM" id="SSF53474">
    <property type="entry name" value="alpha/beta-Hydrolases"/>
    <property type="match status" value="1"/>
</dbReference>
<feature type="domain" description="Alpha/beta hydrolase fold-3" evidence="1">
    <location>
        <begin position="74"/>
        <end position="273"/>
    </location>
</feature>
<dbReference type="PANTHER" id="PTHR23025">
    <property type="entry name" value="TRIACYLGLYCEROL LIPASE"/>
    <property type="match status" value="1"/>
</dbReference>
<dbReference type="Gene3D" id="3.40.50.1820">
    <property type="entry name" value="alpha/beta hydrolase"/>
    <property type="match status" value="1"/>
</dbReference>
<comment type="caution">
    <text evidence="2">The sequence shown here is derived from an EMBL/GenBank/DDBJ whole genome shotgun (WGS) entry which is preliminary data.</text>
</comment>
<evidence type="ECO:0000313" key="3">
    <source>
        <dbReference type="Proteomes" id="UP001156666"/>
    </source>
</evidence>
<dbReference type="AlphaFoldDB" id="A0AA37ST40"/>
<reference evidence="2" key="1">
    <citation type="journal article" date="2014" name="Int. J. Syst. Evol. Microbiol.">
        <title>Complete genome sequence of Corynebacterium casei LMG S-19264T (=DSM 44701T), isolated from a smear-ripened cheese.</title>
        <authorList>
            <consortium name="US DOE Joint Genome Institute (JGI-PGF)"/>
            <person name="Walter F."/>
            <person name="Albersmeier A."/>
            <person name="Kalinowski J."/>
            <person name="Ruckert C."/>
        </authorList>
    </citation>
    <scope>NUCLEOTIDE SEQUENCE</scope>
    <source>
        <strain evidence="2">NBRC 108769</strain>
    </source>
</reference>
<dbReference type="InterPro" id="IPR013094">
    <property type="entry name" value="AB_hydrolase_3"/>
</dbReference>
<protein>
    <submittedName>
        <fullName evidence="2">Esterase</fullName>
    </submittedName>
</protein>
<evidence type="ECO:0000259" key="1">
    <source>
        <dbReference type="Pfam" id="PF07859"/>
    </source>
</evidence>
<dbReference type="GO" id="GO:0019433">
    <property type="term" value="P:triglyceride catabolic process"/>
    <property type="evidence" value="ECO:0007669"/>
    <property type="project" value="TreeGrafter"/>
</dbReference>
<reference evidence="2" key="2">
    <citation type="submission" date="2023-01" db="EMBL/GenBank/DDBJ databases">
        <title>Draft genome sequence of Portibacter lacus strain NBRC 108769.</title>
        <authorList>
            <person name="Sun Q."/>
            <person name="Mori K."/>
        </authorList>
    </citation>
    <scope>NUCLEOTIDE SEQUENCE</scope>
    <source>
        <strain evidence="2">NBRC 108769</strain>
    </source>
</reference>
<keyword evidence="3" id="KW-1185">Reference proteome</keyword>
<dbReference type="EMBL" id="BSOH01000037">
    <property type="protein sequence ID" value="GLR19958.1"/>
    <property type="molecule type" value="Genomic_DNA"/>
</dbReference>
<dbReference type="Pfam" id="PF07859">
    <property type="entry name" value="Abhydrolase_3"/>
    <property type="match status" value="1"/>
</dbReference>
<proteinExistence type="predicted"/>
<dbReference type="GO" id="GO:0004771">
    <property type="term" value="F:sterol ester esterase activity"/>
    <property type="evidence" value="ECO:0007669"/>
    <property type="project" value="TreeGrafter"/>
</dbReference>
<dbReference type="Proteomes" id="UP001156666">
    <property type="component" value="Unassembled WGS sequence"/>
</dbReference>
<gene>
    <name evidence="2" type="ORF">GCM10007940_45740</name>
</gene>
<dbReference type="GO" id="GO:0004806">
    <property type="term" value="F:triacylglycerol lipase activity"/>
    <property type="evidence" value="ECO:0007669"/>
    <property type="project" value="TreeGrafter"/>
</dbReference>